<organism evidence="1 2">
    <name type="scientific">Plakobranchus ocellatus</name>
    <dbReference type="NCBI Taxonomy" id="259542"/>
    <lineage>
        <taxon>Eukaryota</taxon>
        <taxon>Metazoa</taxon>
        <taxon>Spiralia</taxon>
        <taxon>Lophotrochozoa</taxon>
        <taxon>Mollusca</taxon>
        <taxon>Gastropoda</taxon>
        <taxon>Heterobranchia</taxon>
        <taxon>Euthyneura</taxon>
        <taxon>Panpulmonata</taxon>
        <taxon>Sacoglossa</taxon>
        <taxon>Placobranchoidea</taxon>
        <taxon>Plakobranchidae</taxon>
        <taxon>Plakobranchus</taxon>
    </lineage>
</organism>
<sequence length="160" mass="19365">MIIEEIRLEEDSKRIQKVIQRSQDMYWRRRKAYYRGLLRGMRSDTWRHSESASLSELGITFCPQMQICSSGWYCYYTSSRTTRKYADQNWISFGSSEAFYIFSLQHWPTDIELEIRVIDKDIHFDDFVDLFEHNLNQYSPTTGRNPHRKHMVRLRGYRST</sequence>
<protein>
    <submittedName>
        <fullName evidence="1">Uncharacterized protein</fullName>
    </submittedName>
</protein>
<dbReference type="AlphaFoldDB" id="A0AAV3ZHK7"/>
<reference evidence="1 2" key="1">
    <citation type="journal article" date="2021" name="Elife">
        <title>Chloroplast acquisition without the gene transfer in kleptoplastic sea slugs, Plakobranchus ocellatus.</title>
        <authorList>
            <person name="Maeda T."/>
            <person name="Takahashi S."/>
            <person name="Yoshida T."/>
            <person name="Shimamura S."/>
            <person name="Takaki Y."/>
            <person name="Nagai Y."/>
            <person name="Toyoda A."/>
            <person name="Suzuki Y."/>
            <person name="Arimoto A."/>
            <person name="Ishii H."/>
            <person name="Satoh N."/>
            <person name="Nishiyama T."/>
            <person name="Hasebe M."/>
            <person name="Maruyama T."/>
            <person name="Minagawa J."/>
            <person name="Obokata J."/>
            <person name="Shigenobu S."/>
        </authorList>
    </citation>
    <scope>NUCLEOTIDE SEQUENCE [LARGE SCALE GENOMIC DNA]</scope>
</reference>
<dbReference type="EMBL" id="BLXT01002432">
    <property type="protein sequence ID" value="GFN94292.1"/>
    <property type="molecule type" value="Genomic_DNA"/>
</dbReference>
<comment type="caution">
    <text evidence="1">The sequence shown here is derived from an EMBL/GenBank/DDBJ whole genome shotgun (WGS) entry which is preliminary data.</text>
</comment>
<proteinExistence type="predicted"/>
<gene>
    <name evidence="1" type="ORF">PoB_002079800</name>
</gene>
<accession>A0AAV3ZHK7</accession>
<keyword evidence="2" id="KW-1185">Reference proteome</keyword>
<evidence type="ECO:0000313" key="2">
    <source>
        <dbReference type="Proteomes" id="UP000735302"/>
    </source>
</evidence>
<name>A0AAV3ZHK7_9GAST</name>
<dbReference type="Proteomes" id="UP000735302">
    <property type="component" value="Unassembled WGS sequence"/>
</dbReference>
<evidence type="ECO:0000313" key="1">
    <source>
        <dbReference type="EMBL" id="GFN94292.1"/>
    </source>
</evidence>